<keyword evidence="11" id="KW-1015">Disulfide bond</keyword>
<dbReference type="SUPFAM" id="SSF52058">
    <property type="entry name" value="L domain-like"/>
    <property type="match status" value="1"/>
</dbReference>
<keyword evidence="9" id="KW-0406">Ion transport</keyword>
<sequence>MIFLQKNRLGETVHLNCFIVWFQMQSGSYLPARCALALFFLQIAAFTMLVPTCPPECICLSQTQVLCNSGGLQQIPKKLLPPTVEHLSLTRNHFPIIKSDSFAGLRYLRKLSLDGNNISIIKPFAFRGLPRLRELSIQQTPLATVAQFAFAGLQNITSIYLSHNKIRKVEGYAFAGTSNLRLLVLTNNPIHKIDSHAFSGLTNVERLSFPSVILYEVCKLSNETVNIAPDLATLRRRDLEGRGIEESDSEEELLNSNNNKDSDEESPNFPPPWLDEALPSILQIRRWSGVRQLEPDAFNGLDTVGYIKLAFMDLPGLQPGIFRGLTNVGVLSIQESDLGIIDGAAFDEMSFIKSLNILNNKIDAIEYLNITQEQRIGHVKFQGNHILEIPKAETLTIEVEKLTVISNHFPCNCHIHSLLEGPLANGSILDFISKNFCISPLEVNGMPMTNIDVESIGRCEEEVTRGNLEASKESVNDSNKISVLFLKCVCLIAVTIFTR</sequence>
<evidence type="ECO:0000256" key="8">
    <source>
        <dbReference type="ARBA" id="ARBA00022989"/>
    </source>
</evidence>
<evidence type="ECO:0000256" key="5">
    <source>
        <dbReference type="ARBA" id="ARBA00022692"/>
    </source>
</evidence>
<evidence type="ECO:0000256" key="10">
    <source>
        <dbReference type="ARBA" id="ARBA00023136"/>
    </source>
</evidence>
<dbReference type="SMART" id="SM00369">
    <property type="entry name" value="LRR_TYP"/>
    <property type="match status" value="4"/>
</dbReference>
<evidence type="ECO:0000313" key="15">
    <source>
        <dbReference type="Proteomes" id="UP001162162"/>
    </source>
</evidence>
<dbReference type="GO" id="GO:0034220">
    <property type="term" value="P:monoatomic ion transmembrane transport"/>
    <property type="evidence" value="ECO:0007669"/>
    <property type="project" value="UniProtKB-KW"/>
</dbReference>
<comment type="caution">
    <text evidence="14">The sequence shown here is derived from an EMBL/GenBank/DDBJ whole genome shotgun (WGS) entry which is preliminary data.</text>
</comment>
<dbReference type="Gene3D" id="3.80.10.10">
    <property type="entry name" value="Ribonuclease Inhibitor"/>
    <property type="match status" value="2"/>
</dbReference>
<reference evidence="14" key="1">
    <citation type="journal article" date="2023" name="Insect Mol. Biol.">
        <title>Genome sequencing provides insights into the evolution of gene families encoding plant cell wall-degrading enzymes in longhorned beetles.</title>
        <authorList>
            <person name="Shin N.R."/>
            <person name="Okamura Y."/>
            <person name="Kirsch R."/>
            <person name="Pauchet Y."/>
        </authorList>
    </citation>
    <scope>NUCLEOTIDE SEQUENCE</scope>
    <source>
        <strain evidence="14">AMC_N1</strain>
    </source>
</reference>
<dbReference type="Pfam" id="PF13306">
    <property type="entry name" value="LRR_5"/>
    <property type="match status" value="1"/>
</dbReference>
<evidence type="ECO:0000256" key="13">
    <source>
        <dbReference type="SAM" id="MobiDB-lite"/>
    </source>
</evidence>
<keyword evidence="3" id="KW-1003">Cell membrane</keyword>
<keyword evidence="15" id="KW-1185">Reference proteome</keyword>
<evidence type="ECO:0000313" key="14">
    <source>
        <dbReference type="EMBL" id="KAJ8935326.1"/>
    </source>
</evidence>
<evidence type="ECO:0000256" key="2">
    <source>
        <dbReference type="ARBA" id="ARBA00022448"/>
    </source>
</evidence>
<name>A0AAV8XA28_9CUCU</name>
<keyword evidence="2" id="KW-0813">Transport</keyword>
<dbReference type="InterPro" id="IPR026906">
    <property type="entry name" value="LRR_5"/>
</dbReference>
<keyword evidence="6" id="KW-0732">Signal</keyword>
<dbReference type="AlphaFoldDB" id="A0AAV8XA28"/>
<evidence type="ECO:0000256" key="1">
    <source>
        <dbReference type="ARBA" id="ARBA00004162"/>
    </source>
</evidence>
<dbReference type="Proteomes" id="UP001162162">
    <property type="component" value="Unassembled WGS sequence"/>
</dbReference>
<keyword evidence="4" id="KW-0433">Leucine-rich repeat</keyword>
<evidence type="ECO:0000256" key="11">
    <source>
        <dbReference type="ARBA" id="ARBA00023157"/>
    </source>
</evidence>
<proteinExistence type="predicted"/>
<dbReference type="InterPro" id="IPR032675">
    <property type="entry name" value="LRR_dom_sf"/>
</dbReference>
<gene>
    <name evidence="14" type="ORF">NQ318_004488</name>
</gene>
<feature type="region of interest" description="Disordered" evidence="13">
    <location>
        <begin position="242"/>
        <end position="274"/>
    </location>
</feature>
<keyword evidence="7" id="KW-0677">Repeat</keyword>
<evidence type="ECO:0000256" key="6">
    <source>
        <dbReference type="ARBA" id="ARBA00022729"/>
    </source>
</evidence>
<evidence type="ECO:0000256" key="12">
    <source>
        <dbReference type="ARBA" id="ARBA00023303"/>
    </source>
</evidence>
<dbReference type="EMBL" id="JAPWTK010000896">
    <property type="protein sequence ID" value="KAJ8935326.1"/>
    <property type="molecule type" value="Genomic_DNA"/>
</dbReference>
<accession>A0AAV8XA28</accession>
<keyword evidence="8" id="KW-1133">Transmembrane helix</keyword>
<dbReference type="PANTHER" id="PTHR46473:SF24">
    <property type="entry name" value="CONNECTIN-LIKE PROTEIN"/>
    <property type="match status" value="1"/>
</dbReference>
<evidence type="ECO:0000256" key="4">
    <source>
        <dbReference type="ARBA" id="ARBA00022614"/>
    </source>
</evidence>
<dbReference type="InterPro" id="IPR003591">
    <property type="entry name" value="Leu-rich_rpt_typical-subtyp"/>
</dbReference>
<dbReference type="PROSITE" id="PS51450">
    <property type="entry name" value="LRR"/>
    <property type="match status" value="1"/>
</dbReference>
<protein>
    <submittedName>
        <fullName evidence="14">Uncharacterized protein</fullName>
    </submittedName>
</protein>
<keyword evidence="10" id="KW-0472">Membrane</keyword>
<evidence type="ECO:0000256" key="7">
    <source>
        <dbReference type="ARBA" id="ARBA00022737"/>
    </source>
</evidence>
<dbReference type="InterPro" id="IPR001611">
    <property type="entry name" value="Leu-rich_rpt"/>
</dbReference>
<organism evidence="14 15">
    <name type="scientific">Aromia moschata</name>
    <dbReference type="NCBI Taxonomy" id="1265417"/>
    <lineage>
        <taxon>Eukaryota</taxon>
        <taxon>Metazoa</taxon>
        <taxon>Ecdysozoa</taxon>
        <taxon>Arthropoda</taxon>
        <taxon>Hexapoda</taxon>
        <taxon>Insecta</taxon>
        <taxon>Pterygota</taxon>
        <taxon>Neoptera</taxon>
        <taxon>Endopterygota</taxon>
        <taxon>Coleoptera</taxon>
        <taxon>Polyphaga</taxon>
        <taxon>Cucujiformia</taxon>
        <taxon>Chrysomeloidea</taxon>
        <taxon>Cerambycidae</taxon>
        <taxon>Cerambycinae</taxon>
        <taxon>Callichromatini</taxon>
        <taxon>Aromia</taxon>
    </lineage>
</organism>
<dbReference type="GO" id="GO:0005886">
    <property type="term" value="C:plasma membrane"/>
    <property type="evidence" value="ECO:0007669"/>
    <property type="project" value="UniProtKB-SubCell"/>
</dbReference>
<dbReference type="InterPro" id="IPR051432">
    <property type="entry name" value="KCNMA1_auxiliary"/>
</dbReference>
<dbReference type="PANTHER" id="PTHR46473">
    <property type="entry name" value="GH08155P"/>
    <property type="match status" value="1"/>
</dbReference>
<comment type="subcellular location">
    <subcellularLocation>
        <location evidence="1">Cell membrane</location>
        <topology evidence="1">Single-pass membrane protein</topology>
    </subcellularLocation>
</comment>
<evidence type="ECO:0000256" key="9">
    <source>
        <dbReference type="ARBA" id="ARBA00023065"/>
    </source>
</evidence>
<keyword evidence="5" id="KW-0812">Transmembrane</keyword>
<evidence type="ECO:0000256" key="3">
    <source>
        <dbReference type="ARBA" id="ARBA00022475"/>
    </source>
</evidence>
<keyword evidence="12" id="KW-0407">Ion channel</keyword>